<dbReference type="GO" id="GO:0003908">
    <property type="term" value="F:methylated-DNA-[protein]-cysteine S-methyltransferase activity"/>
    <property type="evidence" value="ECO:0007669"/>
    <property type="project" value="UniProtKB-EC"/>
</dbReference>
<dbReference type="OrthoDB" id="9811249at2"/>
<dbReference type="SUPFAM" id="SSF53155">
    <property type="entry name" value="Methylated DNA-protein cysteine methyltransferase domain"/>
    <property type="match status" value="1"/>
</dbReference>
<name>A0A1I1Q9P4_9GAMM</name>
<dbReference type="STRING" id="1123010.SAMN02745724_03710"/>
<dbReference type="InterPro" id="IPR036217">
    <property type="entry name" value="MethylDNA_cys_MeTrfase_DNAb"/>
</dbReference>
<dbReference type="PANTHER" id="PTHR10815:SF5">
    <property type="entry name" value="METHYLATED-DNA--PROTEIN-CYSTEINE METHYLTRANSFERASE"/>
    <property type="match status" value="1"/>
</dbReference>
<organism evidence="8 9">
    <name type="scientific">Pseudoalteromonas denitrificans DSM 6059</name>
    <dbReference type="NCBI Taxonomy" id="1123010"/>
    <lineage>
        <taxon>Bacteria</taxon>
        <taxon>Pseudomonadati</taxon>
        <taxon>Pseudomonadota</taxon>
        <taxon>Gammaproteobacteria</taxon>
        <taxon>Alteromonadales</taxon>
        <taxon>Pseudoalteromonadaceae</taxon>
        <taxon>Pseudoalteromonas</taxon>
    </lineage>
</organism>
<comment type="catalytic activity">
    <reaction evidence="1">
        <text>a 4-O-methyl-thymidine in DNA + L-cysteinyl-[protein] = a thymidine in DNA + S-methyl-L-cysteinyl-[protein]</text>
        <dbReference type="Rhea" id="RHEA:53428"/>
        <dbReference type="Rhea" id="RHEA-COMP:10131"/>
        <dbReference type="Rhea" id="RHEA-COMP:10132"/>
        <dbReference type="Rhea" id="RHEA-COMP:13555"/>
        <dbReference type="Rhea" id="RHEA-COMP:13556"/>
        <dbReference type="ChEBI" id="CHEBI:29950"/>
        <dbReference type="ChEBI" id="CHEBI:82612"/>
        <dbReference type="ChEBI" id="CHEBI:137386"/>
        <dbReference type="ChEBI" id="CHEBI:137387"/>
        <dbReference type="EC" id="2.1.1.63"/>
    </reaction>
</comment>
<dbReference type="InterPro" id="IPR014048">
    <property type="entry name" value="MethylDNA_cys_MeTrfase_DNA-bd"/>
</dbReference>
<evidence type="ECO:0000313" key="9">
    <source>
        <dbReference type="Proteomes" id="UP000198862"/>
    </source>
</evidence>
<protein>
    <submittedName>
        <fullName evidence="8">Methylated-DNA-[protein]-cysteine S-methyltransferase</fullName>
    </submittedName>
</protein>
<keyword evidence="3 8" id="KW-0808">Transferase</keyword>
<evidence type="ECO:0000256" key="2">
    <source>
        <dbReference type="ARBA" id="ARBA00022603"/>
    </source>
</evidence>
<dbReference type="NCBIfam" id="TIGR00589">
    <property type="entry name" value="ogt"/>
    <property type="match status" value="1"/>
</dbReference>
<dbReference type="RefSeq" id="WP_091988049.1">
    <property type="nucleotide sequence ID" value="NZ_FOLO01000037.1"/>
</dbReference>
<dbReference type="Gene3D" id="1.10.10.10">
    <property type="entry name" value="Winged helix-like DNA-binding domain superfamily/Winged helix DNA-binding domain"/>
    <property type="match status" value="1"/>
</dbReference>
<dbReference type="InterPro" id="IPR001497">
    <property type="entry name" value="MethylDNA_cys_MeTrfase_AS"/>
</dbReference>
<keyword evidence="9" id="KW-1185">Reference proteome</keyword>
<dbReference type="AlphaFoldDB" id="A0A1I1Q9P4"/>
<feature type="domain" description="Methylated-DNA-[protein]-cysteine S-methyltransferase DNA binding" evidence="7">
    <location>
        <begin position="88"/>
        <end position="170"/>
    </location>
</feature>
<proteinExistence type="predicted"/>
<evidence type="ECO:0000256" key="3">
    <source>
        <dbReference type="ARBA" id="ARBA00022679"/>
    </source>
</evidence>
<dbReference type="PROSITE" id="PS00374">
    <property type="entry name" value="MGMT"/>
    <property type="match status" value="1"/>
</dbReference>
<dbReference type="EMBL" id="FOLO01000037">
    <property type="protein sequence ID" value="SFD15943.1"/>
    <property type="molecule type" value="Genomic_DNA"/>
</dbReference>
<keyword evidence="4" id="KW-0227">DNA damage</keyword>
<dbReference type="GO" id="GO:0032259">
    <property type="term" value="P:methylation"/>
    <property type="evidence" value="ECO:0007669"/>
    <property type="project" value="UniProtKB-KW"/>
</dbReference>
<comment type="catalytic activity">
    <reaction evidence="6">
        <text>a 6-O-methyl-2'-deoxyguanosine in DNA + L-cysteinyl-[protein] = S-methyl-L-cysteinyl-[protein] + a 2'-deoxyguanosine in DNA</text>
        <dbReference type="Rhea" id="RHEA:24000"/>
        <dbReference type="Rhea" id="RHEA-COMP:10131"/>
        <dbReference type="Rhea" id="RHEA-COMP:10132"/>
        <dbReference type="Rhea" id="RHEA-COMP:11367"/>
        <dbReference type="Rhea" id="RHEA-COMP:11368"/>
        <dbReference type="ChEBI" id="CHEBI:29950"/>
        <dbReference type="ChEBI" id="CHEBI:82612"/>
        <dbReference type="ChEBI" id="CHEBI:85445"/>
        <dbReference type="ChEBI" id="CHEBI:85448"/>
        <dbReference type="EC" id="2.1.1.63"/>
    </reaction>
</comment>
<evidence type="ECO:0000256" key="5">
    <source>
        <dbReference type="ARBA" id="ARBA00023204"/>
    </source>
</evidence>
<dbReference type="InterPro" id="IPR036388">
    <property type="entry name" value="WH-like_DNA-bd_sf"/>
</dbReference>
<evidence type="ECO:0000256" key="6">
    <source>
        <dbReference type="ARBA" id="ARBA00049348"/>
    </source>
</evidence>
<keyword evidence="5" id="KW-0234">DNA repair</keyword>
<dbReference type="CDD" id="cd06445">
    <property type="entry name" value="ATase"/>
    <property type="match status" value="1"/>
</dbReference>
<reference evidence="8 9" key="1">
    <citation type="submission" date="2016-10" db="EMBL/GenBank/DDBJ databases">
        <authorList>
            <person name="de Groot N.N."/>
        </authorList>
    </citation>
    <scope>NUCLEOTIDE SEQUENCE [LARGE SCALE GENOMIC DNA]</scope>
    <source>
        <strain evidence="8 9">DSM 6059</strain>
    </source>
</reference>
<keyword evidence="2 8" id="KW-0489">Methyltransferase</keyword>
<accession>A0A1I1Q9P4</accession>
<evidence type="ECO:0000256" key="4">
    <source>
        <dbReference type="ARBA" id="ARBA00022763"/>
    </source>
</evidence>
<dbReference type="GO" id="GO:0006281">
    <property type="term" value="P:DNA repair"/>
    <property type="evidence" value="ECO:0007669"/>
    <property type="project" value="UniProtKB-KW"/>
</dbReference>
<dbReference type="SUPFAM" id="SSF46767">
    <property type="entry name" value="Methylated DNA-protein cysteine methyltransferase, C-terminal domain"/>
    <property type="match status" value="1"/>
</dbReference>
<evidence type="ECO:0000256" key="1">
    <source>
        <dbReference type="ARBA" id="ARBA00001286"/>
    </source>
</evidence>
<dbReference type="Pfam" id="PF01035">
    <property type="entry name" value="DNA_binding_1"/>
    <property type="match status" value="1"/>
</dbReference>
<dbReference type="PANTHER" id="PTHR10815">
    <property type="entry name" value="METHYLATED-DNA--PROTEIN-CYSTEINE METHYLTRANSFERASE"/>
    <property type="match status" value="1"/>
</dbReference>
<dbReference type="Gene3D" id="3.30.160.70">
    <property type="entry name" value="Methylated DNA-protein cysteine methyltransferase domain"/>
    <property type="match status" value="1"/>
</dbReference>
<sequence>MPQINIQFYKTQYAEFILGSFNNQLCLLDFRYRKMRHILDQKLKVHLKADFIEQDTPLLKETRNQINEYIMGERKQFDLPILMQGSELEKNVWRLLMQLQYGQTTTYQDLSNSINREANLNITEKMVASANGANCIALIIPCHRILGSNDELVGYGGGTNLKLKLLNLEQSLF</sequence>
<evidence type="ECO:0000259" key="7">
    <source>
        <dbReference type="Pfam" id="PF01035"/>
    </source>
</evidence>
<evidence type="ECO:0000313" key="8">
    <source>
        <dbReference type="EMBL" id="SFD15943.1"/>
    </source>
</evidence>
<dbReference type="Proteomes" id="UP000198862">
    <property type="component" value="Unassembled WGS sequence"/>
</dbReference>
<dbReference type="InterPro" id="IPR036631">
    <property type="entry name" value="MGMT_N_sf"/>
</dbReference>
<gene>
    <name evidence="8" type="ORF">SAMN02745724_03710</name>
</gene>